<keyword evidence="3" id="KW-1185">Reference proteome</keyword>
<dbReference type="Proteomes" id="UP000318528">
    <property type="component" value="Unassembled WGS sequence"/>
</dbReference>
<evidence type="ECO:0000313" key="2">
    <source>
        <dbReference type="EMBL" id="TRX08877.1"/>
    </source>
</evidence>
<dbReference type="RefSeq" id="WP_143386299.1">
    <property type="nucleotide sequence ID" value="NZ_VJZM01000004.1"/>
</dbReference>
<dbReference type="InterPro" id="IPR035386">
    <property type="entry name" value="Arm-DNA-bind_5"/>
</dbReference>
<feature type="domain" description="Arm DNA-binding" evidence="1">
    <location>
        <begin position="9"/>
        <end position="96"/>
    </location>
</feature>
<dbReference type="EMBL" id="VJZN01000004">
    <property type="protein sequence ID" value="TRX08877.1"/>
    <property type="molecule type" value="Genomic_DNA"/>
</dbReference>
<comment type="caution">
    <text evidence="2">The sequence shown here is derived from an EMBL/GenBank/DDBJ whole genome shotgun (WGS) entry which is preliminary data.</text>
</comment>
<accession>A0ABY3CNV8</accession>
<reference evidence="2 3" key="1">
    <citation type="submission" date="2019-07" db="EMBL/GenBank/DDBJ databases">
        <title>Novel species of Flavobacterium.</title>
        <authorList>
            <person name="Liu Q."/>
            <person name="Xin Y.-H."/>
        </authorList>
    </citation>
    <scope>NUCLEOTIDE SEQUENCE [LARGE SCALE GENOMIC DNA]</scope>
    <source>
        <strain evidence="2 3">GSP39</strain>
    </source>
</reference>
<protein>
    <recommendedName>
        <fullName evidence="1">Arm DNA-binding domain-containing protein</fullName>
    </recommendedName>
</protein>
<name>A0ABY3CNV8_9FLAO</name>
<gene>
    <name evidence="2" type="ORF">FNW12_03575</name>
</gene>
<evidence type="ECO:0000313" key="3">
    <source>
        <dbReference type="Proteomes" id="UP000318528"/>
    </source>
</evidence>
<evidence type="ECO:0000259" key="1">
    <source>
        <dbReference type="Pfam" id="PF17293"/>
    </source>
</evidence>
<organism evidence="2 3">
    <name type="scientific">Flavobacterium gawalongense</name>
    <dbReference type="NCBI Taxonomy" id="2594432"/>
    <lineage>
        <taxon>Bacteria</taxon>
        <taxon>Pseudomonadati</taxon>
        <taxon>Bacteroidota</taxon>
        <taxon>Flavobacteriia</taxon>
        <taxon>Flavobacteriales</taxon>
        <taxon>Flavobacteriaceae</taxon>
        <taxon>Flavobacterium</taxon>
    </lineage>
</organism>
<proteinExistence type="predicted"/>
<dbReference type="Pfam" id="PF17293">
    <property type="entry name" value="Arm-DNA-bind_5"/>
    <property type="match status" value="1"/>
</dbReference>
<sequence>MKNKIAILFYTKSSRALKNGLLPIYLRITIDGVRIEISTSKYVENSKWSVAAGKIKGNSEEARTINSYLDILRNKVYETEKSMINNNQEIFADSFKNKFMGVEEKKRMLIPIFQDHNKRMEALIDKEYASSTSKRYETTLKHVEDFIKHSYLCS</sequence>